<dbReference type="PANTHER" id="PTHR45641:SF1">
    <property type="entry name" value="AAA+ ATPASE DOMAIN-CONTAINING PROTEIN"/>
    <property type="match status" value="1"/>
</dbReference>
<dbReference type="PANTHER" id="PTHR45641">
    <property type="entry name" value="TETRATRICOPEPTIDE REPEAT PROTEIN (AFU_ORTHOLOGUE AFUA_6G03870)"/>
    <property type="match status" value="1"/>
</dbReference>
<proteinExistence type="predicted"/>
<name>A0A9W7A277_9STRA</name>
<organism evidence="4 5">
    <name type="scientific">Triparma laevis f. inornata</name>
    <dbReference type="NCBI Taxonomy" id="1714386"/>
    <lineage>
        <taxon>Eukaryota</taxon>
        <taxon>Sar</taxon>
        <taxon>Stramenopiles</taxon>
        <taxon>Ochrophyta</taxon>
        <taxon>Bolidophyceae</taxon>
        <taxon>Parmales</taxon>
        <taxon>Triparmaceae</taxon>
        <taxon>Triparma</taxon>
    </lineage>
</organism>
<evidence type="ECO:0000256" key="3">
    <source>
        <dbReference type="PROSITE-ProRule" id="PRU00339"/>
    </source>
</evidence>
<protein>
    <recommendedName>
        <fullName evidence="6">Kinesin light chain</fullName>
    </recommendedName>
</protein>
<evidence type="ECO:0000313" key="5">
    <source>
        <dbReference type="Proteomes" id="UP001162640"/>
    </source>
</evidence>
<dbReference type="Pfam" id="PF13424">
    <property type="entry name" value="TPR_12"/>
    <property type="match status" value="1"/>
</dbReference>
<keyword evidence="2 3" id="KW-0802">TPR repeat</keyword>
<dbReference type="Proteomes" id="UP001162640">
    <property type="component" value="Unassembled WGS sequence"/>
</dbReference>
<dbReference type="InterPro" id="IPR011990">
    <property type="entry name" value="TPR-like_helical_dom_sf"/>
</dbReference>
<feature type="repeat" description="TPR" evidence="3">
    <location>
        <begin position="11"/>
        <end position="44"/>
    </location>
</feature>
<dbReference type="InterPro" id="IPR019734">
    <property type="entry name" value="TPR_rpt"/>
</dbReference>
<dbReference type="Gene3D" id="1.25.40.10">
    <property type="entry name" value="Tetratricopeptide repeat domain"/>
    <property type="match status" value="1"/>
</dbReference>
<gene>
    <name evidence="4" type="ORF">TL16_g03280</name>
</gene>
<dbReference type="SUPFAM" id="SSF48452">
    <property type="entry name" value="TPR-like"/>
    <property type="match status" value="1"/>
</dbReference>
<evidence type="ECO:0000256" key="1">
    <source>
        <dbReference type="ARBA" id="ARBA00022737"/>
    </source>
</evidence>
<dbReference type="AlphaFoldDB" id="A0A9W7A277"/>
<evidence type="ECO:0000256" key="2">
    <source>
        <dbReference type="ARBA" id="ARBA00022803"/>
    </source>
</evidence>
<dbReference type="EMBL" id="BLQM01000086">
    <property type="protein sequence ID" value="GMH61552.1"/>
    <property type="molecule type" value="Genomic_DNA"/>
</dbReference>
<accession>A0A9W7A277</accession>
<keyword evidence="1" id="KW-0677">Repeat</keyword>
<reference evidence="5" key="1">
    <citation type="journal article" date="2023" name="Commun. Biol.">
        <title>Genome analysis of Parmales, the sister group of diatoms, reveals the evolutionary specialization of diatoms from phago-mixotrophs to photoautotrophs.</title>
        <authorList>
            <person name="Ban H."/>
            <person name="Sato S."/>
            <person name="Yoshikawa S."/>
            <person name="Yamada K."/>
            <person name="Nakamura Y."/>
            <person name="Ichinomiya M."/>
            <person name="Sato N."/>
            <person name="Blanc-Mathieu R."/>
            <person name="Endo H."/>
            <person name="Kuwata A."/>
            <person name="Ogata H."/>
        </authorList>
    </citation>
    <scope>NUCLEOTIDE SEQUENCE [LARGE SCALE GENOMIC DNA]</scope>
</reference>
<evidence type="ECO:0008006" key="6">
    <source>
        <dbReference type="Google" id="ProtNLM"/>
    </source>
</evidence>
<dbReference type="PROSITE" id="PS50005">
    <property type="entry name" value="TPR"/>
    <property type="match status" value="1"/>
</dbReference>
<evidence type="ECO:0000313" key="4">
    <source>
        <dbReference type="EMBL" id="GMH61552.1"/>
    </source>
</evidence>
<sequence length="124" mass="14179">MVTETMSDRSERLRNLVKRVYRNLGNYEKALEYYERALKGSETTMGKTHPQTLATVGNIAIVYNTTEDYGKSEEFYQRSLEGKVAQLGKDHKSTMRCAENYRICLEDSGNSAGQAELRKAYHNV</sequence>
<comment type="caution">
    <text evidence="4">The sequence shown here is derived from an EMBL/GenBank/DDBJ whole genome shotgun (WGS) entry which is preliminary data.</text>
</comment>